<keyword evidence="2" id="KW-1185">Reference proteome</keyword>
<protein>
    <submittedName>
        <fullName evidence="1">Helix-turn-helix domain-containing protein</fullName>
    </submittedName>
</protein>
<accession>A0A6C0GW62</accession>
<dbReference type="InterPro" id="IPR009057">
    <property type="entry name" value="Homeodomain-like_sf"/>
</dbReference>
<proteinExistence type="predicted"/>
<dbReference type="SUPFAM" id="SSF46689">
    <property type="entry name" value="Homeodomain-like"/>
    <property type="match status" value="1"/>
</dbReference>
<sequence length="183" mass="20823">MQAIKIEKLLEVALKELDELYSSTKLPHMRTRAQMILLSAEQGLTAPQIAQIVREGERTVQRWLKRYQAEGIGELYDAPKSDSPGKVTEAYKIALLSSVRRRPRTLDLSFSLWTLDRLVDYMAEKTGIRISGEALRQHLKAGGIVLSRPQHKISSPEVDYEEKKGDCVQERKFRNGGCILLCR</sequence>
<dbReference type="RefSeq" id="WP_162447723.1">
    <property type="nucleotide sequence ID" value="NZ_CP048222.1"/>
</dbReference>
<dbReference type="EMBL" id="CP048222">
    <property type="protein sequence ID" value="QHT71803.1"/>
    <property type="molecule type" value="Genomic_DNA"/>
</dbReference>
<gene>
    <name evidence="1" type="ORF">GXP67_36645</name>
</gene>
<dbReference type="KEGG" id="rhoz:GXP67_36645"/>
<reference evidence="1 2" key="1">
    <citation type="submission" date="2020-01" db="EMBL/GenBank/DDBJ databases">
        <authorList>
            <person name="Kim M.K."/>
        </authorList>
    </citation>
    <scope>NUCLEOTIDE SEQUENCE [LARGE SCALE GENOMIC DNA]</scope>
    <source>
        <strain evidence="1 2">172606-1</strain>
    </source>
</reference>
<organism evidence="1 2">
    <name type="scientific">Rhodocytophaga rosea</name>
    <dbReference type="NCBI Taxonomy" id="2704465"/>
    <lineage>
        <taxon>Bacteria</taxon>
        <taxon>Pseudomonadati</taxon>
        <taxon>Bacteroidota</taxon>
        <taxon>Cytophagia</taxon>
        <taxon>Cytophagales</taxon>
        <taxon>Rhodocytophagaceae</taxon>
        <taxon>Rhodocytophaga</taxon>
    </lineage>
</organism>
<evidence type="ECO:0000313" key="2">
    <source>
        <dbReference type="Proteomes" id="UP000480178"/>
    </source>
</evidence>
<name>A0A6C0GW62_9BACT</name>
<dbReference type="AlphaFoldDB" id="A0A6C0GW62"/>
<evidence type="ECO:0000313" key="1">
    <source>
        <dbReference type="EMBL" id="QHT71803.1"/>
    </source>
</evidence>
<dbReference type="Proteomes" id="UP000480178">
    <property type="component" value="Chromosome"/>
</dbReference>
<dbReference type="Pfam" id="PF13565">
    <property type="entry name" value="HTH_32"/>
    <property type="match status" value="1"/>
</dbReference>